<reference evidence="1" key="1">
    <citation type="submission" date="2019-12" db="EMBL/GenBank/DDBJ databases">
        <authorList>
            <person name="zhang j."/>
            <person name="sun C.M."/>
        </authorList>
    </citation>
    <scope>NUCLEOTIDE SEQUENCE</scope>
    <source>
        <strain evidence="1">NS-1</strain>
    </source>
</reference>
<dbReference type="KEGG" id="ifn:GM661_04390"/>
<evidence type="ECO:0000313" key="2">
    <source>
        <dbReference type="Proteomes" id="UP000665020"/>
    </source>
</evidence>
<protein>
    <submittedName>
        <fullName evidence="1">Uncharacterized protein</fullName>
    </submittedName>
</protein>
<name>A0A8A7K671_9FIRM</name>
<dbReference type="Proteomes" id="UP000665020">
    <property type="component" value="Chromosome"/>
</dbReference>
<keyword evidence="2" id="KW-1185">Reference proteome</keyword>
<sequence>MNMVESIINLIYENRVEDLDRLMHEKEIIELQEKAVNTNEFEERHDIIFQLNIMVSKFSYKTGFRDGLRLLIEIISIKE</sequence>
<dbReference type="EMBL" id="CP046640">
    <property type="protein sequence ID" value="QTL97273.1"/>
    <property type="molecule type" value="Genomic_DNA"/>
</dbReference>
<organism evidence="1 2">
    <name type="scientific">Iocasia fonsfrigidae</name>
    <dbReference type="NCBI Taxonomy" id="2682810"/>
    <lineage>
        <taxon>Bacteria</taxon>
        <taxon>Bacillati</taxon>
        <taxon>Bacillota</taxon>
        <taxon>Clostridia</taxon>
        <taxon>Halanaerobiales</taxon>
        <taxon>Halanaerobiaceae</taxon>
        <taxon>Iocasia</taxon>
    </lineage>
</organism>
<evidence type="ECO:0000313" key="1">
    <source>
        <dbReference type="EMBL" id="QTL97273.1"/>
    </source>
</evidence>
<accession>A0A8A7K671</accession>
<dbReference type="AlphaFoldDB" id="A0A8A7K671"/>
<dbReference type="RefSeq" id="WP_125988521.1">
    <property type="nucleotide sequence ID" value="NZ_CP046640.1"/>
</dbReference>
<gene>
    <name evidence="1" type="ORF">GM661_04390</name>
</gene>
<proteinExistence type="predicted"/>